<evidence type="ECO:0000313" key="2">
    <source>
        <dbReference type="Proteomes" id="UP000698028"/>
    </source>
</evidence>
<organism evidence="1 2">
    <name type="scientific">Sphingomicrobium clamense</name>
    <dbReference type="NCBI Taxonomy" id="2851013"/>
    <lineage>
        <taxon>Bacteria</taxon>
        <taxon>Pseudomonadati</taxon>
        <taxon>Pseudomonadota</taxon>
        <taxon>Alphaproteobacteria</taxon>
        <taxon>Sphingomonadales</taxon>
        <taxon>Sphingomonadaceae</taxon>
        <taxon>Sphingomicrobium</taxon>
    </lineage>
</organism>
<accession>A0ABS6V4X2</accession>
<evidence type="ECO:0008006" key="3">
    <source>
        <dbReference type="Google" id="ProtNLM"/>
    </source>
</evidence>
<keyword evidence="2" id="KW-1185">Reference proteome</keyword>
<dbReference type="PANTHER" id="PTHR14097">
    <property type="entry name" value="OXIDOREDUCTASE HTATIP2"/>
    <property type="match status" value="1"/>
</dbReference>
<gene>
    <name evidence="1" type="ORF">KTQ36_03765</name>
</gene>
<sequence length="220" mass="24062">MPRAAIIGATGLIGSEFVKRWPESEPLLALGRKGSLPDHSDWRIKYGGMDEWPRLLEGEQVDVAIATIGTTWAKVGNWDRFEAIDRHAVTGFLRAAKEAGARHAIVVSSTMADADSRNQYLAIKGRMEADAKALGFARLDIVRPGLLRGQRGAERRWKERLGILVSPLVNALLHGRLHKYRAIDAAVVAAAMVRLALGEGDGTRVLHNRDLMELAENGTA</sequence>
<evidence type="ECO:0000313" key="1">
    <source>
        <dbReference type="EMBL" id="MBW0144410.1"/>
    </source>
</evidence>
<dbReference type="Proteomes" id="UP000698028">
    <property type="component" value="Unassembled WGS sequence"/>
</dbReference>
<dbReference type="EMBL" id="JAHVAH010000001">
    <property type="protein sequence ID" value="MBW0144410.1"/>
    <property type="molecule type" value="Genomic_DNA"/>
</dbReference>
<name>A0ABS6V4X2_9SPHN</name>
<comment type="caution">
    <text evidence="1">The sequence shown here is derived from an EMBL/GenBank/DDBJ whole genome shotgun (WGS) entry which is preliminary data.</text>
</comment>
<proteinExistence type="predicted"/>
<reference evidence="1 2" key="1">
    <citation type="submission" date="2021-07" db="EMBL/GenBank/DDBJ databases">
        <title>The draft genome sequence of Sphingomicrobium sp. B8.</title>
        <authorList>
            <person name="Mu L."/>
        </authorList>
    </citation>
    <scope>NUCLEOTIDE SEQUENCE [LARGE SCALE GENOMIC DNA]</scope>
    <source>
        <strain evidence="1 2">B8</strain>
    </source>
</reference>
<dbReference type="RefSeq" id="WP_218632408.1">
    <property type="nucleotide sequence ID" value="NZ_JAHVAH010000001.1"/>
</dbReference>
<dbReference type="PANTHER" id="PTHR14097:SF7">
    <property type="entry name" value="OXIDOREDUCTASE HTATIP2"/>
    <property type="match status" value="1"/>
</dbReference>
<protein>
    <recommendedName>
        <fullName evidence="3">Nucleoside-diphosphate sugar epimerase</fullName>
    </recommendedName>
</protein>